<feature type="domain" description="Dienelactone hydrolase" evidence="2">
    <location>
        <begin position="110"/>
        <end position="359"/>
    </location>
</feature>
<evidence type="ECO:0000259" key="2">
    <source>
        <dbReference type="Pfam" id="PF01738"/>
    </source>
</evidence>
<dbReference type="Gene3D" id="3.40.50.1820">
    <property type="entry name" value="alpha/beta hydrolase"/>
    <property type="match status" value="1"/>
</dbReference>
<dbReference type="SUPFAM" id="SSF53474">
    <property type="entry name" value="alpha/beta-Hydrolases"/>
    <property type="match status" value="1"/>
</dbReference>
<dbReference type="PANTHER" id="PTHR17630">
    <property type="entry name" value="DIENELACTONE HYDROLASE"/>
    <property type="match status" value="1"/>
</dbReference>
<name>A0A5M9MIF3_9EURO</name>
<dbReference type="VEuPathDB" id="FungiDB:EYZ11_013201"/>
<evidence type="ECO:0000313" key="3">
    <source>
        <dbReference type="EMBL" id="KAA8646782.1"/>
    </source>
</evidence>
<dbReference type="OrthoDB" id="17560at2759"/>
<gene>
    <name evidence="3" type="ORF">ATNIH1004_005457</name>
</gene>
<dbReference type="InterPro" id="IPR029058">
    <property type="entry name" value="AB_hydrolase_fold"/>
</dbReference>
<organism evidence="3 4">
    <name type="scientific">Aspergillus tanneri</name>
    <dbReference type="NCBI Taxonomy" id="1220188"/>
    <lineage>
        <taxon>Eukaryota</taxon>
        <taxon>Fungi</taxon>
        <taxon>Dikarya</taxon>
        <taxon>Ascomycota</taxon>
        <taxon>Pezizomycotina</taxon>
        <taxon>Eurotiomycetes</taxon>
        <taxon>Eurotiomycetidae</taxon>
        <taxon>Eurotiales</taxon>
        <taxon>Aspergillaceae</taxon>
        <taxon>Aspergillus</taxon>
        <taxon>Aspergillus subgen. Circumdati</taxon>
    </lineage>
</organism>
<dbReference type="InterPro" id="IPR002925">
    <property type="entry name" value="Dienelactn_hydro"/>
</dbReference>
<sequence length="362" mass="40301">MKESGIQGPASGAEGYPDVPTSTKAYLTHSRLVMMDKSLSVRHRVFSETVSKDVVKLSATLASFLHAACPSYMATWLLPALEMTGESPRRVGTIHKGLPQGQEEIVHGLNTYVIGNRNNPQGMIIIYSDIFGLALPNNKLIADAYARSGEWLVYMPDFFKGDPVMLKFADVVIPVDAAKQSSFGFYTGLLASAQSLMMWMMRHKEGLTNKVCMEFLTALRRKTPRYSKIGIAGFCWGGKYAIRTGLENNMIEMYDKKIPLVDAVVALHPSNLVFPDDVENLVVPVSYGWGLDDIGVKIEQKGKVEKVHAKEEAGRKVPDMEHKIYKPGCHGFAVRGNLDDPMERACLEDLLTQALDWFPRWL</sequence>
<evidence type="ECO:0000256" key="1">
    <source>
        <dbReference type="SAM" id="MobiDB-lite"/>
    </source>
</evidence>
<dbReference type="GeneID" id="54328159"/>
<feature type="region of interest" description="Disordered" evidence="1">
    <location>
        <begin position="1"/>
        <end position="20"/>
    </location>
</feature>
<dbReference type="Pfam" id="PF01738">
    <property type="entry name" value="DLH"/>
    <property type="match status" value="1"/>
</dbReference>
<dbReference type="AlphaFoldDB" id="A0A5M9MIF3"/>
<dbReference type="GO" id="GO:0016787">
    <property type="term" value="F:hydrolase activity"/>
    <property type="evidence" value="ECO:0007669"/>
    <property type="project" value="InterPro"/>
</dbReference>
<comment type="caution">
    <text evidence="3">The sequence shown here is derived from an EMBL/GenBank/DDBJ whole genome shotgun (WGS) entry which is preliminary data.</text>
</comment>
<dbReference type="EMBL" id="QUQM01000004">
    <property type="protein sequence ID" value="KAA8646782.1"/>
    <property type="molecule type" value="Genomic_DNA"/>
</dbReference>
<protein>
    <recommendedName>
        <fullName evidence="2">Dienelactone hydrolase domain-containing protein</fullName>
    </recommendedName>
</protein>
<reference evidence="3 4" key="1">
    <citation type="submission" date="2019-08" db="EMBL/GenBank/DDBJ databases">
        <title>The genome sequence of a newly discovered highly antifungal drug resistant Aspergillus species, Aspergillus tanneri NIH 1004.</title>
        <authorList>
            <person name="Mounaud S."/>
            <person name="Singh I."/>
            <person name="Joardar V."/>
            <person name="Pakala S."/>
            <person name="Pakala S."/>
            <person name="Venepally P."/>
            <person name="Chung J.K."/>
            <person name="Losada L."/>
            <person name="Nierman W.C."/>
        </authorList>
    </citation>
    <scope>NUCLEOTIDE SEQUENCE [LARGE SCALE GENOMIC DNA]</scope>
    <source>
        <strain evidence="3 4">NIH1004</strain>
    </source>
</reference>
<dbReference type="RefSeq" id="XP_033426143.1">
    <property type="nucleotide sequence ID" value="XM_033570111.1"/>
</dbReference>
<proteinExistence type="predicted"/>
<dbReference type="Proteomes" id="UP000324241">
    <property type="component" value="Unassembled WGS sequence"/>
</dbReference>
<dbReference type="PANTHER" id="PTHR17630:SF87">
    <property type="entry name" value="DIENELACTONE HYDROLASE DOMAIN-CONTAINING PROTEIN"/>
    <property type="match status" value="1"/>
</dbReference>
<evidence type="ECO:0000313" key="4">
    <source>
        <dbReference type="Proteomes" id="UP000324241"/>
    </source>
</evidence>
<accession>A0A5M9MIF3</accession>